<dbReference type="CDD" id="cd23308">
    <property type="entry name" value="beta-trefoil_FGF9-like"/>
    <property type="match status" value="1"/>
</dbReference>
<dbReference type="Proteomes" id="UP000008144">
    <property type="component" value="Chromosome 2"/>
</dbReference>
<dbReference type="Ensembl" id="ENSCINT00000009154.3">
    <property type="protein sequence ID" value="ENSCINP00000009154.3"/>
    <property type="gene ID" value="ENSCING00000004434.3"/>
</dbReference>
<dbReference type="OMA" id="GRPKQGC"/>
<protein>
    <recommendedName>
        <fullName evidence="2">Fibroblast growth factor</fullName>
        <shortName evidence="2">FGF</shortName>
    </recommendedName>
</protein>
<dbReference type="AlphaFoldDB" id="F6Y3G3"/>
<dbReference type="GO" id="GO:0008543">
    <property type="term" value="P:fibroblast growth factor receptor signaling pathway"/>
    <property type="evidence" value="ECO:0000318"/>
    <property type="project" value="GO_Central"/>
</dbReference>
<dbReference type="GeneTree" id="ENSGT00940000165881"/>
<dbReference type="EMBL" id="EAAA01001486">
    <property type="status" value="NOT_ANNOTATED_CDS"/>
    <property type="molecule type" value="Genomic_DNA"/>
</dbReference>
<organism evidence="4 5">
    <name type="scientific">Ciona intestinalis</name>
    <name type="common">Transparent sea squirt</name>
    <name type="synonym">Ascidia intestinalis</name>
    <dbReference type="NCBI Taxonomy" id="7719"/>
    <lineage>
        <taxon>Eukaryota</taxon>
        <taxon>Metazoa</taxon>
        <taxon>Chordata</taxon>
        <taxon>Tunicata</taxon>
        <taxon>Ascidiacea</taxon>
        <taxon>Phlebobranchia</taxon>
        <taxon>Cionidae</taxon>
        <taxon>Ciona</taxon>
    </lineage>
</organism>
<evidence type="ECO:0000256" key="2">
    <source>
        <dbReference type="RuleBase" id="RU049442"/>
    </source>
</evidence>
<dbReference type="InParanoid" id="F6Y3G3"/>
<dbReference type="STRING" id="7719.ENSCINP00000009154"/>
<dbReference type="GO" id="GO:0030334">
    <property type="term" value="P:regulation of cell migration"/>
    <property type="evidence" value="ECO:0000318"/>
    <property type="project" value="GO_Central"/>
</dbReference>
<dbReference type="InterPro" id="IPR008996">
    <property type="entry name" value="IL1/FGF"/>
</dbReference>
<dbReference type="GO" id="GO:0008083">
    <property type="term" value="F:growth factor activity"/>
    <property type="evidence" value="ECO:0000318"/>
    <property type="project" value="GO_Central"/>
</dbReference>
<accession>F6Y3G3</accession>
<reference evidence="5" key="1">
    <citation type="journal article" date="2002" name="Science">
        <title>The draft genome of Ciona intestinalis: insights into chordate and vertebrate origins.</title>
        <authorList>
            <person name="Dehal P."/>
            <person name="Satou Y."/>
            <person name="Campbell R.K."/>
            <person name="Chapman J."/>
            <person name="Degnan B."/>
            <person name="De Tomaso A."/>
            <person name="Davidson B."/>
            <person name="Di Gregorio A."/>
            <person name="Gelpke M."/>
            <person name="Goodstein D.M."/>
            <person name="Harafuji N."/>
            <person name="Hastings K.E."/>
            <person name="Ho I."/>
            <person name="Hotta K."/>
            <person name="Huang W."/>
            <person name="Kawashima T."/>
            <person name="Lemaire P."/>
            <person name="Martinez D."/>
            <person name="Meinertzhagen I.A."/>
            <person name="Necula S."/>
            <person name="Nonaka M."/>
            <person name="Putnam N."/>
            <person name="Rash S."/>
            <person name="Saiga H."/>
            <person name="Satake M."/>
            <person name="Terry A."/>
            <person name="Yamada L."/>
            <person name="Wang H.G."/>
            <person name="Awazu S."/>
            <person name="Azumi K."/>
            <person name="Boore J."/>
            <person name="Branno M."/>
            <person name="Chin-Bow S."/>
            <person name="DeSantis R."/>
            <person name="Doyle S."/>
            <person name="Francino P."/>
            <person name="Keys D.N."/>
            <person name="Haga S."/>
            <person name="Hayashi H."/>
            <person name="Hino K."/>
            <person name="Imai K.S."/>
            <person name="Inaba K."/>
            <person name="Kano S."/>
            <person name="Kobayashi K."/>
            <person name="Kobayashi M."/>
            <person name="Lee B.I."/>
            <person name="Makabe K.W."/>
            <person name="Manohar C."/>
            <person name="Matassi G."/>
            <person name="Medina M."/>
            <person name="Mochizuki Y."/>
            <person name="Mount S."/>
            <person name="Morishita T."/>
            <person name="Miura S."/>
            <person name="Nakayama A."/>
            <person name="Nishizaka S."/>
            <person name="Nomoto H."/>
            <person name="Ohta F."/>
            <person name="Oishi K."/>
            <person name="Rigoutsos I."/>
            <person name="Sano M."/>
            <person name="Sasaki A."/>
            <person name="Sasakura Y."/>
            <person name="Shoguchi E."/>
            <person name="Shin-i T."/>
            <person name="Spagnuolo A."/>
            <person name="Stainier D."/>
            <person name="Suzuki M.M."/>
            <person name="Tassy O."/>
            <person name="Takatori N."/>
            <person name="Tokuoka M."/>
            <person name="Yagi K."/>
            <person name="Yoshizaki F."/>
            <person name="Wada S."/>
            <person name="Zhang C."/>
            <person name="Hyatt P.D."/>
            <person name="Larimer F."/>
            <person name="Detter C."/>
            <person name="Doggett N."/>
            <person name="Glavina T."/>
            <person name="Hawkins T."/>
            <person name="Richardson P."/>
            <person name="Lucas S."/>
            <person name="Kohara Y."/>
            <person name="Levine M."/>
            <person name="Satoh N."/>
            <person name="Rokhsar D.S."/>
        </authorList>
    </citation>
    <scope>NUCLEOTIDE SEQUENCE [LARGE SCALE GENOMIC DNA]</scope>
</reference>
<dbReference type="InterPro" id="IPR002209">
    <property type="entry name" value="Fibroblast_GF_fam"/>
</dbReference>
<name>F6Y3G3_CIOIN</name>
<dbReference type="PRINTS" id="PR00263">
    <property type="entry name" value="HBGFFGF"/>
</dbReference>
<dbReference type="GO" id="GO:0043410">
    <property type="term" value="P:positive regulation of MAPK cascade"/>
    <property type="evidence" value="ECO:0000318"/>
    <property type="project" value="GO_Central"/>
</dbReference>
<reference evidence="4" key="4">
    <citation type="submission" date="2025-09" db="UniProtKB">
        <authorList>
            <consortium name="Ensembl"/>
        </authorList>
    </citation>
    <scope>IDENTIFICATION</scope>
</reference>
<sequence>MSMLTNMLGLSSNVPQSATGTNFLSSLLLAAVARARGKAVTGQSPPESPSSVLESSMSRTEAAKVQSVFSAKLGRARRKNSLSVDSSTPQKLTEETMPVVHDRLPDLSLWSKIDEELKEQEKSSANGLLSSTSARSKRNTGMSAYDYDTQETTMRRRMLYCKNGFNLQILRNGRISGTQESHNQYAVLEFISTGIGSLTIRGVASGLYLAMNSKGRLYASETFNRECIFYETVLENNQNTFESFAHRNGSKKCYIALGRHGRPKQGCRLHPNNRHSQFLPRNIDTDKVKNLYSGRLY</sequence>
<evidence type="ECO:0000256" key="1">
    <source>
        <dbReference type="ARBA" id="ARBA00007936"/>
    </source>
</evidence>
<dbReference type="HOGENOM" id="CLU_936757_0_0_1"/>
<dbReference type="SUPFAM" id="SSF50353">
    <property type="entry name" value="Cytokine"/>
    <property type="match status" value="1"/>
</dbReference>
<evidence type="ECO:0000313" key="5">
    <source>
        <dbReference type="Proteomes" id="UP000008144"/>
    </source>
</evidence>
<dbReference type="GO" id="GO:0005104">
    <property type="term" value="F:fibroblast growth factor receptor binding"/>
    <property type="evidence" value="ECO:0000318"/>
    <property type="project" value="GO_Central"/>
</dbReference>
<dbReference type="PRINTS" id="PR00262">
    <property type="entry name" value="IL1HBGF"/>
</dbReference>
<feature type="compositionally biased region" description="Low complexity" evidence="3">
    <location>
        <begin position="49"/>
        <end position="58"/>
    </location>
</feature>
<evidence type="ECO:0000313" key="4">
    <source>
        <dbReference type="Ensembl" id="ENSCINP00000009154.3"/>
    </source>
</evidence>
<dbReference type="GO" id="GO:0005737">
    <property type="term" value="C:cytoplasm"/>
    <property type="evidence" value="ECO:0000318"/>
    <property type="project" value="GO_Central"/>
</dbReference>
<reference evidence="4" key="2">
    <citation type="journal article" date="2008" name="Genome Biol.">
        <title>Improved genome assembly and evidence-based global gene model set for the chordate Ciona intestinalis: new insight into intron and operon populations.</title>
        <authorList>
            <person name="Satou Y."/>
            <person name="Mineta K."/>
            <person name="Ogasawara M."/>
            <person name="Sasakura Y."/>
            <person name="Shoguchi E."/>
            <person name="Ueno K."/>
            <person name="Yamada L."/>
            <person name="Matsumoto J."/>
            <person name="Wasserscheid J."/>
            <person name="Dewar K."/>
            <person name="Wiley G.B."/>
            <person name="Macmil S.L."/>
            <person name="Roe B.A."/>
            <person name="Zeller R.W."/>
            <person name="Hastings K.E."/>
            <person name="Lemaire P."/>
            <person name="Lindquist E."/>
            <person name="Endo T."/>
            <person name="Hotta K."/>
            <person name="Inaba K."/>
        </authorList>
    </citation>
    <scope>NUCLEOTIDE SEQUENCE [LARGE SCALE GENOMIC DNA]</scope>
    <source>
        <strain evidence="4">wild type</strain>
    </source>
</reference>
<evidence type="ECO:0000256" key="3">
    <source>
        <dbReference type="SAM" id="MobiDB-lite"/>
    </source>
</evidence>
<dbReference type="PANTHER" id="PTHR11486">
    <property type="entry name" value="FIBROBLAST GROWTH FACTOR"/>
    <property type="match status" value="1"/>
</dbReference>
<proteinExistence type="inferred from homology"/>
<dbReference type="Gene3D" id="2.80.10.50">
    <property type="match status" value="1"/>
</dbReference>
<dbReference type="Pfam" id="PF00167">
    <property type="entry name" value="FGF"/>
    <property type="match status" value="1"/>
</dbReference>
<feature type="region of interest" description="Disordered" evidence="3">
    <location>
        <begin position="38"/>
        <end position="59"/>
    </location>
</feature>
<reference evidence="4" key="3">
    <citation type="submission" date="2025-08" db="UniProtKB">
        <authorList>
            <consortium name="Ensembl"/>
        </authorList>
    </citation>
    <scope>IDENTIFICATION</scope>
</reference>
<comment type="similarity">
    <text evidence="1 2">Belongs to the heparin-binding growth factors family.</text>
</comment>
<dbReference type="GO" id="GO:0008284">
    <property type="term" value="P:positive regulation of cell population proliferation"/>
    <property type="evidence" value="ECO:0000318"/>
    <property type="project" value="GO_Central"/>
</dbReference>
<dbReference type="GO" id="GO:0022008">
    <property type="term" value="P:neurogenesis"/>
    <property type="evidence" value="ECO:0000318"/>
    <property type="project" value="GO_Central"/>
</dbReference>
<keyword evidence="5" id="KW-1185">Reference proteome</keyword>
<dbReference type="GO" id="GO:0005615">
    <property type="term" value="C:extracellular space"/>
    <property type="evidence" value="ECO:0000318"/>
    <property type="project" value="GO_Central"/>
</dbReference>
<dbReference type="SMART" id="SM00442">
    <property type="entry name" value="FGF"/>
    <property type="match status" value="1"/>
</dbReference>